<accession>A0AAN7AGG7</accession>
<reference evidence="1" key="1">
    <citation type="journal article" date="2023" name="Mol. Phylogenet. Evol.">
        <title>Genome-scale phylogeny and comparative genomics of the fungal order Sordariales.</title>
        <authorList>
            <person name="Hensen N."/>
            <person name="Bonometti L."/>
            <person name="Westerberg I."/>
            <person name="Brannstrom I.O."/>
            <person name="Guillou S."/>
            <person name="Cros-Aarteil S."/>
            <person name="Calhoun S."/>
            <person name="Haridas S."/>
            <person name="Kuo A."/>
            <person name="Mondo S."/>
            <person name="Pangilinan J."/>
            <person name="Riley R."/>
            <person name="LaButti K."/>
            <person name="Andreopoulos B."/>
            <person name="Lipzen A."/>
            <person name="Chen C."/>
            <person name="Yan M."/>
            <person name="Daum C."/>
            <person name="Ng V."/>
            <person name="Clum A."/>
            <person name="Steindorff A."/>
            <person name="Ohm R.A."/>
            <person name="Martin F."/>
            <person name="Silar P."/>
            <person name="Natvig D.O."/>
            <person name="Lalanne C."/>
            <person name="Gautier V."/>
            <person name="Ament-Velasquez S.L."/>
            <person name="Kruys A."/>
            <person name="Hutchinson M.I."/>
            <person name="Powell A.J."/>
            <person name="Barry K."/>
            <person name="Miller A.N."/>
            <person name="Grigoriev I.V."/>
            <person name="Debuchy R."/>
            <person name="Gladieux P."/>
            <person name="Hiltunen Thoren M."/>
            <person name="Johannesson H."/>
        </authorList>
    </citation>
    <scope>NUCLEOTIDE SEQUENCE</scope>
    <source>
        <strain evidence="1">PSN309</strain>
    </source>
</reference>
<evidence type="ECO:0008006" key="3">
    <source>
        <dbReference type="Google" id="ProtNLM"/>
    </source>
</evidence>
<protein>
    <recommendedName>
        <fullName evidence="3">Metallo-beta-lactamase domain-containing protein</fullName>
    </recommendedName>
</protein>
<dbReference type="EMBL" id="MU864469">
    <property type="protein sequence ID" value="KAK4184915.1"/>
    <property type="molecule type" value="Genomic_DNA"/>
</dbReference>
<gene>
    <name evidence="1" type="ORF">QBC35DRAFT_539112</name>
</gene>
<dbReference type="AlphaFoldDB" id="A0AAN7AGG7"/>
<dbReference type="SUPFAM" id="SSF56281">
    <property type="entry name" value="Metallo-hydrolase/oxidoreductase"/>
    <property type="match status" value="1"/>
</dbReference>
<comment type="caution">
    <text evidence="1">The sequence shown here is derived from an EMBL/GenBank/DDBJ whole genome shotgun (WGS) entry which is preliminary data.</text>
</comment>
<proteinExistence type="predicted"/>
<dbReference type="Gene3D" id="3.60.15.10">
    <property type="entry name" value="Ribonuclease Z/Hydroxyacylglutathione hydrolase-like"/>
    <property type="match status" value="1"/>
</dbReference>
<dbReference type="InterPro" id="IPR036866">
    <property type="entry name" value="RibonucZ/Hydroxyglut_hydro"/>
</dbReference>
<evidence type="ECO:0000313" key="2">
    <source>
        <dbReference type="Proteomes" id="UP001302126"/>
    </source>
</evidence>
<name>A0AAN7AGG7_9PEZI</name>
<reference evidence="1" key="2">
    <citation type="submission" date="2023-05" db="EMBL/GenBank/DDBJ databases">
        <authorList>
            <consortium name="Lawrence Berkeley National Laboratory"/>
            <person name="Steindorff A."/>
            <person name="Hensen N."/>
            <person name="Bonometti L."/>
            <person name="Westerberg I."/>
            <person name="Brannstrom I.O."/>
            <person name="Guillou S."/>
            <person name="Cros-Aarteil S."/>
            <person name="Calhoun S."/>
            <person name="Haridas S."/>
            <person name="Kuo A."/>
            <person name="Mondo S."/>
            <person name="Pangilinan J."/>
            <person name="Riley R."/>
            <person name="Labutti K."/>
            <person name="Andreopoulos B."/>
            <person name="Lipzen A."/>
            <person name="Chen C."/>
            <person name="Yanf M."/>
            <person name="Daum C."/>
            <person name="Ng V."/>
            <person name="Clum A."/>
            <person name="Ohm R."/>
            <person name="Martin F."/>
            <person name="Silar P."/>
            <person name="Natvig D."/>
            <person name="Lalanne C."/>
            <person name="Gautier V."/>
            <person name="Ament-Velasquez S.L."/>
            <person name="Kruys A."/>
            <person name="Hutchinson M.I."/>
            <person name="Powell A.J."/>
            <person name="Barry K."/>
            <person name="Miller A.N."/>
            <person name="Grigoriev I.V."/>
            <person name="Debuchy R."/>
            <person name="Gladieux P."/>
            <person name="Thoren M.H."/>
            <person name="Johannesson H."/>
        </authorList>
    </citation>
    <scope>NUCLEOTIDE SEQUENCE</scope>
    <source>
        <strain evidence="1">PSN309</strain>
    </source>
</reference>
<sequence length="317" mass="36123">MAHNRRLGVASYFVNVDNGDAAIHIISFELKVANPIKRVESAILMDGAEANPVKSTKVESRIYVTIRDIEDEFECQNSDLVDDGTQPHVNPRKRPQFDAFVVTHWDYDHYEGVMWYLYHDMLAEFKAKRQRLSRAIFKYDVQAAKYVPQSTFYAPSWRRNYCEGLNPHYRGLERFRTPHDSNTKANNGWRNQHWCKDQLRMRIGSANLLGRNLFERAGEAGEVPAGAQGSKNLATLLAAHGTKMYPRISGDLHEGTHLLGMYCVAVHRWVISQVPVNLLTPINNSSICCLLAWKPDDYISLYTAGDAHAELEIRISS</sequence>
<evidence type="ECO:0000313" key="1">
    <source>
        <dbReference type="EMBL" id="KAK4184915.1"/>
    </source>
</evidence>
<keyword evidence="2" id="KW-1185">Reference proteome</keyword>
<dbReference type="Proteomes" id="UP001302126">
    <property type="component" value="Unassembled WGS sequence"/>
</dbReference>
<organism evidence="1 2">
    <name type="scientific">Podospora australis</name>
    <dbReference type="NCBI Taxonomy" id="1536484"/>
    <lineage>
        <taxon>Eukaryota</taxon>
        <taxon>Fungi</taxon>
        <taxon>Dikarya</taxon>
        <taxon>Ascomycota</taxon>
        <taxon>Pezizomycotina</taxon>
        <taxon>Sordariomycetes</taxon>
        <taxon>Sordariomycetidae</taxon>
        <taxon>Sordariales</taxon>
        <taxon>Podosporaceae</taxon>
        <taxon>Podospora</taxon>
    </lineage>
</organism>